<keyword evidence="6" id="KW-0325">Glycoprotein</keyword>
<evidence type="ECO:0000256" key="5">
    <source>
        <dbReference type="ARBA" id="ARBA00022801"/>
    </source>
</evidence>
<proteinExistence type="inferred from homology"/>
<evidence type="ECO:0000256" key="4">
    <source>
        <dbReference type="ARBA" id="ARBA00022729"/>
    </source>
</evidence>
<keyword evidence="5" id="KW-0378">Hydrolase</keyword>
<dbReference type="Proteomes" id="UP000591131">
    <property type="component" value="Unassembled WGS sequence"/>
</dbReference>
<evidence type="ECO:0000313" key="7">
    <source>
        <dbReference type="EMBL" id="KAF4654572.1"/>
    </source>
</evidence>
<comment type="similarity">
    <text evidence="1">Belongs to the peptidase S10 family.</text>
</comment>
<gene>
    <name evidence="7" type="ORF">FOL47_009907</name>
</gene>
<organism evidence="7 8">
    <name type="scientific">Perkinsus chesapeaki</name>
    <name type="common">Clam parasite</name>
    <name type="synonym">Perkinsus andrewsi</name>
    <dbReference type="NCBI Taxonomy" id="330153"/>
    <lineage>
        <taxon>Eukaryota</taxon>
        <taxon>Sar</taxon>
        <taxon>Alveolata</taxon>
        <taxon>Perkinsozoa</taxon>
        <taxon>Perkinsea</taxon>
        <taxon>Perkinsida</taxon>
        <taxon>Perkinsidae</taxon>
        <taxon>Perkinsus</taxon>
    </lineage>
</organism>
<keyword evidence="8" id="KW-1185">Reference proteome</keyword>
<dbReference type="InterPro" id="IPR029058">
    <property type="entry name" value="AB_hydrolase_fold"/>
</dbReference>
<dbReference type="Pfam" id="PF00450">
    <property type="entry name" value="Peptidase_S10"/>
    <property type="match status" value="2"/>
</dbReference>
<dbReference type="PRINTS" id="PR00724">
    <property type="entry name" value="CRBOXYPTASEC"/>
</dbReference>
<evidence type="ECO:0008006" key="9">
    <source>
        <dbReference type="Google" id="ProtNLM"/>
    </source>
</evidence>
<sequence length="330" mass="36364">MDDDYAWSPGPRLWDRLRGKAPDERIPPDPVNRFCDGGVHQLFGYLDGKRDAKLFYWLFESRTNPTTSPTLIYFQGGPGASSMLSAVSGNGGPCILNEDGTSPSVNEYSWNTFANVMYIDQPASVGFSKGTPPNNSIEAAKSTVQALEIFFRAHPEYNTEVFLTGQSYAEWTALRPKVSCNFQLGSSLLLCGLLKGLASRVEEKGHDPVRARFNNDIAKRYDTLLIPALNTGKRVLVFAGDQDYSCNWIGNRAWTDSLEWDGFNGCKMAKDTLFELPDGTIVGKLKTFTLPSPGGQLSFLQVFKAGHNAARDSPAAVHKAMANFVTNQLR</sequence>
<reference evidence="7 8" key="1">
    <citation type="submission" date="2020-04" db="EMBL/GenBank/DDBJ databases">
        <title>Perkinsus chesapeaki whole genome sequence.</title>
        <authorList>
            <person name="Bogema D.R."/>
        </authorList>
    </citation>
    <scope>NUCLEOTIDE SEQUENCE [LARGE SCALE GENOMIC DNA]</scope>
    <source>
        <strain evidence="7">ATCC PRA-425</strain>
    </source>
</reference>
<dbReference type="OrthoDB" id="443318at2759"/>
<evidence type="ECO:0000256" key="6">
    <source>
        <dbReference type="ARBA" id="ARBA00023180"/>
    </source>
</evidence>
<dbReference type="SUPFAM" id="SSF53474">
    <property type="entry name" value="alpha/beta-Hydrolases"/>
    <property type="match status" value="2"/>
</dbReference>
<dbReference type="GO" id="GO:0006508">
    <property type="term" value="P:proteolysis"/>
    <property type="evidence" value="ECO:0007669"/>
    <property type="project" value="UniProtKB-KW"/>
</dbReference>
<dbReference type="InterPro" id="IPR001563">
    <property type="entry name" value="Peptidase_S10"/>
</dbReference>
<dbReference type="EMBL" id="JAAPAO010000721">
    <property type="protein sequence ID" value="KAF4654572.1"/>
    <property type="molecule type" value="Genomic_DNA"/>
</dbReference>
<dbReference type="Gene3D" id="3.40.50.1820">
    <property type="entry name" value="alpha/beta hydrolase"/>
    <property type="match status" value="2"/>
</dbReference>
<dbReference type="AlphaFoldDB" id="A0A7J6L5W6"/>
<evidence type="ECO:0000256" key="3">
    <source>
        <dbReference type="ARBA" id="ARBA00022670"/>
    </source>
</evidence>
<comment type="caution">
    <text evidence="7">The sequence shown here is derived from an EMBL/GenBank/DDBJ whole genome shotgun (WGS) entry which is preliminary data.</text>
</comment>
<evidence type="ECO:0000256" key="2">
    <source>
        <dbReference type="ARBA" id="ARBA00022645"/>
    </source>
</evidence>
<dbReference type="PANTHER" id="PTHR11802:SF3">
    <property type="entry name" value="RETINOID-INDUCIBLE SERINE CARBOXYPEPTIDASE"/>
    <property type="match status" value="1"/>
</dbReference>
<evidence type="ECO:0000313" key="8">
    <source>
        <dbReference type="Proteomes" id="UP000591131"/>
    </source>
</evidence>
<protein>
    <recommendedName>
        <fullName evidence="9">Thymus-specific serine protease</fullName>
    </recommendedName>
</protein>
<dbReference type="GO" id="GO:0004185">
    <property type="term" value="F:serine-type carboxypeptidase activity"/>
    <property type="evidence" value="ECO:0007669"/>
    <property type="project" value="InterPro"/>
</dbReference>
<keyword evidence="2" id="KW-0121">Carboxypeptidase</keyword>
<name>A0A7J6L5W6_PERCH</name>
<keyword evidence="3" id="KW-0645">Protease</keyword>
<accession>A0A7J6L5W6</accession>
<keyword evidence="4" id="KW-0732">Signal</keyword>
<dbReference type="PANTHER" id="PTHR11802">
    <property type="entry name" value="SERINE PROTEASE FAMILY S10 SERINE CARBOXYPEPTIDASE"/>
    <property type="match status" value="1"/>
</dbReference>
<evidence type="ECO:0000256" key="1">
    <source>
        <dbReference type="ARBA" id="ARBA00009431"/>
    </source>
</evidence>